<dbReference type="PATRIC" id="fig|1461583.4.peg.2377"/>
<keyword evidence="1" id="KW-0732">Signal</keyword>
<feature type="signal peptide" evidence="1">
    <location>
        <begin position="1"/>
        <end position="23"/>
    </location>
</feature>
<gene>
    <name evidence="2" type="ORF">BN1050_02460</name>
</gene>
<dbReference type="PROSITE" id="PS51257">
    <property type="entry name" value="PROKAR_LIPOPROTEIN"/>
    <property type="match status" value="1"/>
</dbReference>
<organism evidence="2">
    <name type="scientific">Metalysinibacillus saudimassiliensis</name>
    <dbReference type="NCBI Taxonomy" id="1461583"/>
    <lineage>
        <taxon>Bacteria</taxon>
        <taxon>Bacillati</taxon>
        <taxon>Bacillota</taxon>
        <taxon>Bacilli</taxon>
        <taxon>Bacillales</taxon>
        <taxon>Caryophanaceae</taxon>
        <taxon>Metalysinibacillus</taxon>
    </lineage>
</organism>
<proteinExistence type="predicted"/>
<dbReference type="AlphaFoldDB" id="A0A078MGH0"/>
<evidence type="ECO:0000256" key="1">
    <source>
        <dbReference type="SAM" id="SignalP"/>
    </source>
</evidence>
<feature type="chain" id="PRO_5001742125" description="Lipoprotein" evidence="1">
    <location>
        <begin position="24"/>
        <end position="155"/>
    </location>
</feature>
<protein>
    <recommendedName>
        <fullName evidence="3">Lipoprotein</fullName>
    </recommendedName>
</protein>
<sequence>MLAKLAGVLLTGTLLLSACGLGATQMELPTATEQQHALYTERQHFEERLTAHTTATLLALTCEDNVDIATYKVANESSMTVNLLKGTPTIQDITLHIDGPAIGNAFHYVALAVDPTLTLKQAATIIQQAAQGATQHNGITYQLHHSDDGITLVVN</sequence>
<dbReference type="HOGENOM" id="CLU_1693357_0_0_9"/>
<dbReference type="EMBL" id="LN483077">
    <property type="protein sequence ID" value="CEA05429.1"/>
    <property type="molecule type" value="Genomic_DNA"/>
</dbReference>
<accession>A0A078MGH0</accession>
<reference evidence="2" key="1">
    <citation type="submission" date="2014-07" db="EMBL/GenBank/DDBJ databases">
        <authorList>
            <person name="Urmite Genomes Urmite Genomes"/>
        </authorList>
    </citation>
    <scope>NUCLEOTIDE SEQUENCE</scope>
    <source>
        <strain evidence="2">13S34_air</strain>
    </source>
</reference>
<evidence type="ECO:0000313" key="2">
    <source>
        <dbReference type="EMBL" id="CEA05429.1"/>
    </source>
</evidence>
<evidence type="ECO:0008006" key="3">
    <source>
        <dbReference type="Google" id="ProtNLM"/>
    </source>
</evidence>
<name>A0A078MGH0_9BACL</name>